<organism evidence="2 3">
    <name type="scientific">Trifolium medium</name>
    <dbReference type="NCBI Taxonomy" id="97028"/>
    <lineage>
        <taxon>Eukaryota</taxon>
        <taxon>Viridiplantae</taxon>
        <taxon>Streptophyta</taxon>
        <taxon>Embryophyta</taxon>
        <taxon>Tracheophyta</taxon>
        <taxon>Spermatophyta</taxon>
        <taxon>Magnoliopsida</taxon>
        <taxon>eudicotyledons</taxon>
        <taxon>Gunneridae</taxon>
        <taxon>Pentapetalae</taxon>
        <taxon>rosids</taxon>
        <taxon>fabids</taxon>
        <taxon>Fabales</taxon>
        <taxon>Fabaceae</taxon>
        <taxon>Papilionoideae</taxon>
        <taxon>50 kb inversion clade</taxon>
        <taxon>NPAAA clade</taxon>
        <taxon>Hologalegina</taxon>
        <taxon>IRL clade</taxon>
        <taxon>Trifolieae</taxon>
        <taxon>Trifolium</taxon>
    </lineage>
</organism>
<name>A0A392TH44_9FABA</name>
<accession>A0A392TH44</accession>
<dbReference type="Proteomes" id="UP000265520">
    <property type="component" value="Unassembled WGS sequence"/>
</dbReference>
<dbReference type="EMBL" id="LXQA010560042">
    <property type="protein sequence ID" value="MCI59255.1"/>
    <property type="molecule type" value="Genomic_DNA"/>
</dbReference>
<evidence type="ECO:0000256" key="1">
    <source>
        <dbReference type="SAM" id="MobiDB-lite"/>
    </source>
</evidence>
<feature type="non-terminal residue" evidence="2">
    <location>
        <position position="45"/>
    </location>
</feature>
<comment type="caution">
    <text evidence="2">The sequence shown here is derived from an EMBL/GenBank/DDBJ whole genome shotgun (WGS) entry which is preliminary data.</text>
</comment>
<evidence type="ECO:0000313" key="2">
    <source>
        <dbReference type="EMBL" id="MCI59255.1"/>
    </source>
</evidence>
<reference evidence="2 3" key="1">
    <citation type="journal article" date="2018" name="Front. Plant Sci.">
        <title>Red Clover (Trifolium pratense) and Zigzag Clover (T. medium) - A Picture of Genomic Similarities and Differences.</title>
        <authorList>
            <person name="Dluhosova J."/>
            <person name="Istvanek J."/>
            <person name="Nedelnik J."/>
            <person name="Repkova J."/>
        </authorList>
    </citation>
    <scope>NUCLEOTIDE SEQUENCE [LARGE SCALE GENOMIC DNA]</scope>
    <source>
        <strain evidence="3">cv. 10/8</strain>
        <tissue evidence="2">Leaf</tissue>
    </source>
</reference>
<evidence type="ECO:0000313" key="3">
    <source>
        <dbReference type="Proteomes" id="UP000265520"/>
    </source>
</evidence>
<proteinExistence type="predicted"/>
<dbReference type="AlphaFoldDB" id="A0A392TH44"/>
<keyword evidence="3" id="KW-1185">Reference proteome</keyword>
<feature type="region of interest" description="Disordered" evidence="1">
    <location>
        <begin position="1"/>
        <end position="45"/>
    </location>
</feature>
<sequence length="45" mass="4884">MLPLLKVKEEPGVTTRKRANASDASNASKKTKKEEAIPLSSDDEV</sequence>
<feature type="compositionally biased region" description="Basic and acidic residues" evidence="1">
    <location>
        <begin position="1"/>
        <end position="11"/>
    </location>
</feature>
<protein>
    <submittedName>
        <fullName evidence="2">Uncharacterized protein</fullName>
    </submittedName>
</protein>